<protein>
    <submittedName>
        <fullName evidence="2">Uncharacterized protein</fullName>
    </submittedName>
</protein>
<accession>A0A9P6X2B0</accession>
<sequence>MGFHFQLYVLKYVEGFYVLENVYWISFPITYQDIKDNGIAKLITCLETAKNLCLDLKKAIKTSSLKMATSKMANILSNKDQEKNKLDICSMVWPSDSEDDEDEEGEEEESGEDEKGNEDEDEEDGEDKEDIDEDADGDNRTDEEDAEVNDEADS</sequence>
<feature type="compositionally biased region" description="Acidic residues" evidence="1">
    <location>
        <begin position="96"/>
        <end position="154"/>
    </location>
</feature>
<organism evidence="2 3">
    <name type="scientific">Rhizopus oryzae</name>
    <name type="common">Mucormycosis agent</name>
    <name type="synonym">Rhizopus arrhizus var. delemar</name>
    <dbReference type="NCBI Taxonomy" id="64495"/>
    <lineage>
        <taxon>Eukaryota</taxon>
        <taxon>Fungi</taxon>
        <taxon>Fungi incertae sedis</taxon>
        <taxon>Mucoromycota</taxon>
        <taxon>Mucoromycotina</taxon>
        <taxon>Mucoromycetes</taxon>
        <taxon>Mucorales</taxon>
        <taxon>Mucorineae</taxon>
        <taxon>Rhizopodaceae</taxon>
        <taxon>Rhizopus</taxon>
    </lineage>
</organism>
<dbReference type="Proteomes" id="UP000716291">
    <property type="component" value="Unassembled WGS sequence"/>
</dbReference>
<keyword evidence="3" id="KW-1185">Reference proteome</keyword>
<evidence type="ECO:0000313" key="3">
    <source>
        <dbReference type="Proteomes" id="UP000716291"/>
    </source>
</evidence>
<feature type="region of interest" description="Disordered" evidence="1">
    <location>
        <begin position="91"/>
        <end position="154"/>
    </location>
</feature>
<reference evidence="2" key="1">
    <citation type="journal article" date="2020" name="Microb. Genom.">
        <title>Genetic diversity of clinical and environmental Mucorales isolates obtained from an investigation of mucormycosis cases among solid organ transplant recipients.</title>
        <authorList>
            <person name="Nguyen M.H."/>
            <person name="Kaul D."/>
            <person name="Muto C."/>
            <person name="Cheng S.J."/>
            <person name="Richter R.A."/>
            <person name="Bruno V.M."/>
            <person name="Liu G."/>
            <person name="Beyhan S."/>
            <person name="Sundermann A.J."/>
            <person name="Mounaud S."/>
            <person name="Pasculle A.W."/>
            <person name="Nierman W.C."/>
            <person name="Driscoll E."/>
            <person name="Cumbie R."/>
            <person name="Clancy C.J."/>
            <person name="Dupont C.L."/>
        </authorList>
    </citation>
    <scope>NUCLEOTIDE SEQUENCE</scope>
    <source>
        <strain evidence="2">GL11</strain>
    </source>
</reference>
<proteinExistence type="predicted"/>
<comment type="caution">
    <text evidence="2">The sequence shown here is derived from an EMBL/GenBank/DDBJ whole genome shotgun (WGS) entry which is preliminary data.</text>
</comment>
<evidence type="ECO:0000313" key="2">
    <source>
        <dbReference type="EMBL" id="KAG1303380.1"/>
    </source>
</evidence>
<evidence type="ECO:0000256" key="1">
    <source>
        <dbReference type="SAM" id="MobiDB-lite"/>
    </source>
</evidence>
<name>A0A9P6X2B0_RHIOR</name>
<gene>
    <name evidence="2" type="ORF">G6F64_010123</name>
</gene>
<dbReference type="AlphaFoldDB" id="A0A9P6X2B0"/>
<dbReference type="EMBL" id="JAANQT010002008">
    <property type="protein sequence ID" value="KAG1303380.1"/>
    <property type="molecule type" value="Genomic_DNA"/>
</dbReference>